<keyword evidence="1" id="KW-1133">Transmembrane helix</keyword>
<reference evidence="2 3" key="1">
    <citation type="journal article" date="2015" name="Stand. Genomic Sci.">
        <title>Genomic Encyclopedia of Bacterial and Archaeal Type Strains, Phase III: the genomes of soil and plant-associated and newly described type strains.</title>
        <authorList>
            <person name="Whitman W.B."/>
            <person name="Woyke T."/>
            <person name="Klenk H.P."/>
            <person name="Zhou Y."/>
            <person name="Lilburn T.G."/>
            <person name="Beck B.J."/>
            <person name="De Vos P."/>
            <person name="Vandamme P."/>
            <person name="Eisen J.A."/>
            <person name="Garrity G."/>
            <person name="Hugenholtz P."/>
            <person name="Kyrpides N.C."/>
        </authorList>
    </citation>
    <scope>NUCLEOTIDE SEQUENCE [LARGE SCALE GENOMIC DNA]</scope>
    <source>
        <strain evidence="2 3">CGMCC 1.6855</strain>
    </source>
</reference>
<dbReference type="EMBL" id="VLKR01000063">
    <property type="protein sequence ID" value="TWI13023.1"/>
    <property type="molecule type" value="Genomic_DNA"/>
</dbReference>
<dbReference type="Proteomes" id="UP000315908">
    <property type="component" value="Unassembled WGS sequence"/>
</dbReference>
<gene>
    <name evidence="2" type="ORF">IQ31_05548</name>
</gene>
<accession>A0A562LZN7</accession>
<dbReference type="AlphaFoldDB" id="A0A562LZN7"/>
<feature type="transmembrane region" description="Helical" evidence="1">
    <location>
        <begin position="12"/>
        <end position="31"/>
    </location>
</feature>
<dbReference type="PROSITE" id="PS51257">
    <property type="entry name" value="PROKAR_LIPOPROTEIN"/>
    <property type="match status" value="1"/>
</dbReference>
<comment type="caution">
    <text evidence="2">The sequence shown here is derived from an EMBL/GenBank/DDBJ whole genome shotgun (WGS) entry which is preliminary data.</text>
</comment>
<evidence type="ECO:0000313" key="2">
    <source>
        <dbReference type="EMBL" id="TWI13023.1"/>
    </source>
</evidence>
<keyword evidence="1" id="KW-0812">Transmembrane</keyword>
<proteinExistence type="predicted"/>
<evidence type="ECO:0000313" key="3">
    <source>
        <dbReference type="Proteomes" id="UP000315908"/>
    </source>
</evidence>
<protein>
    <recommendedName>
        <fullName evidence="4">PH (Pleckstrin Homology) domain-containing protein</fullName>
    </recommendedName>
</protein>
<organism evidence="2 3">
    <name type="scientific">Sphingobacterium siyangense</name>
    <dbReference type="NCBI Taxonomy" id="459529"/>
    <lineage>
        <taxon>Bacteria</taxon>
        <taxon>Pseudomonadati</taxon>
        <taxon>Bacteroidota</taxon>
        <taxon>Sphingobacteriia</taxon>
        <taxon>Sphingobacteriales</taxon>
        <taxon>Sphingobacteriaceae</taxon>
        <taxon>Sphingobacterium</taxon>
    </lineage>
</organism>
<evidence type="ECO:0000256" key="1">
    <source>
        <dbReference type="SAM" id="Phobius"/>
    </source>
</evidence>
<name>A0A562LZN7_9SPHI</name>
<sequence>MDKKNIKLRCDHTFPILILLFGCIAIFPIIISKYSISLLGIIWETCCGLIIFTGVWRFEHFEISGDTLTKVNLGGLYRKDLNMCHITRYTKKVIDMNHFWNPFNIIKLFSKEKKYFKFRTIKLQATDNLIMIINERNMHSEDFKKLYHIICVLNKF</sequence>
<feature type="transmembrane region" description="Helical" evidence="1">
    <location>
        <begin position="37"/>
        <end position="56"/>
    </location>
</feature>
<evidence type="ECO:0008006" key="4">
    <source>
        <dbReference type="Google" id="ProtNLM"/>
    </source>
</evidence>
<keyword evidence="1" id="KW-0472">Membrane</keyword>